<evidence type="ECO:0000313" key="2">
    <source>
        <dbReference type="Proteomes" id="UP000800036"/>
    </source>
</evidence>
<organism evidence="1 2">
    <name type="scientific">Bimuria novae-zelandiae CBS 107.79</name>
    <dbReference type="NCBI Taxonomy" id="1447943"/>
    <lineage>
        <taxon>Eukaryota</taxon>
        <taxon>Fungi</taxon>
        <taxon>Dikarya</taxon>
        <taxon>Ascomycota</taxon>
        <taxon>Pezizomycotina</taxon>
        <taxon>Dothideomycetes</taxon>
        <taxon>Pleosporomycetidae</taxon>
        <taxon>Pleosporales</taxon>
        <taxon>Massarineae</taxon>
        <taxon>Didymosphaeriaceae</taxon>
        <taxon>Bimuria</taxon>
    </lineage>
</organism>
<reference evidence="1" key="1">
    <citation type="journal article" date="2020" name="Stud. Mycol.">
        <title>101 Dothideomycetes genomes: a test case for predicting lifestyles and emergence of pathogens.</title>
        <authorList>
            <person name="Haridas S."/>
            <person name="Albert R."/>
            <person name="Binder M."/>
            <person name="Bloem J."/>
            <person name="Labutti K."/>
            <person name="Salamov A."/>
            <person name="Andreopoulos B."/>
            <person name="Baker S."/>
            <person name="Barry K."/>
            <person name="Bills G."/>
            <person name="Bluhm B."/>
            <person name="Cannon C."/>
            <person name="Castanera R."/>
            <person name="Culley D."/>
            <person name="Daum C."/>
            <person name="Ezra D."/>
            <person name="Gonzalez J."/>
            <person name="Henrissat B."/>
            <person name="Kuo A."/>
            <person name="Liang C."/>
            <person name="Lipzen A."/>
            <person name="Lutzoni F."/>
            <person name="Magnuson J."/>
            <person name="Mondo S."/>
            <person name="Nolan M."/>
            <person name="Ohm R."/>
            <person name="Pangilinan J."/>
            <person name="Park H.-J."/>
            <person name="Ramirez L."/>
            <person name="Alfaro M."/>
            <person name="Sun H."/>
            <person name="Tritt A."/>
            <person name="Yoshinaga Y."/>
            <person name="Zwiers L.-H."/>
            <person name="Turgeon B."/>
            <person name="Goodwin S."/>
            <person name="Spatafora J."/>
            <person name="Crous P."/>
            <person name="Grigoriev I."/>
        </authorList>
    </citation>
    <scope>NUCLEOTIDE SEQUENCE</scope>
    <source>
        <strain evidence="1">CBS 107.79</strain>
    </source>
</reference>
<evidence type="ECO:0000313" key="1">
    <source>
        <dbReference type="EMBL" id="KAF1970347.1"/>
    </source>
</evidence>
<evidence type="ECO:0008006" key="3">
    <source>
        <dbReference type="Google" id="ProtNLM"/>
    </source>
</evidence>
<dbReference type="EMBL" id="ML976701">
    <property type="protein sequence ID" value="KAF1970347.1"/>
    <property type="molecule type" value="Genomic_DNA"/>
</dbReference>
<sequence>MAFGEIPPELILSVAEILDPFSCLDFALTCKAHWKLCESLIAEHKRLFAENRTIDAGDSAWPAENHILWNKLKEFLANPRIGEHVREISLPGSRAVYLQGDASHSHQLTEPYVQPPQEDLDRYGVVKRELEELYGDGGWTLLWDERISQGSSEPIIVMLGHYTPFFSQGVPVHGRRDERHLYGTPVPHRVSLPRPCSCAQTAFSAPHYCGSCTLGHGNVV</sequence>
<keyword evidence="2" id="KW-1185">Reference proteome</keyword>
<accession>A0A6A5VAN4</accession>
<proteinExistence type="predicted"/>
<dbReference type="OrthoDB" id="5304354at2759"/>
<name>A0A6A5VAN4_9PLEO</name>
<dbReference type="Proteomes" id="UP000800036">
    <property type="component" value="Unassembled WGS sequence"/>
</dbReference>
<gene>
    <name evidence="1" type="ORF">BU23DRAFT_211274</name>
</gene>
<protein>
    <recommendedName>
        <fullName evidence="3">F-box domain-containing protein</fullName>
    </recommendedName>
</protein>
<dbReference type="AlphaFoldDB" id="A0A6A5VAN4"/>